<keyword evidence="2" id="KW-0560">Oxidoreductase</keyword>
<evidence type="ECO:0000256" key="1">
    <source>
        <dbReference type="ARBA" id="ARBA00006252"/>
    </source>
</evidence>
<proteinExistence type="inferred from homology"/>
<dbReference type="InterPro" id="IPR051545">
    <property type="entry name" value="NAD(P)H_dehydrogenase_qn"/>
</dbReference>
<evidence type="ECO:0000313" key="4">
    <source>
        <dbReference type="EMBL" id="CRL12811.1"/>
    </source>
</evidence>
<feature type="domain" description="Flavodoxin-like fold" evidence="3">
    <location>
        <begin position="8"/>
        <end position="184"/>
    </location>
</feature>
<evidence type="ECO:0000256" key="2">
    <source>
        <dbReference type="ARBA" id="ARBA00023002"/>
    </source>
</evidence>
<gene>
    <name evidence="4" type="ORF">NIT7321_03691</name>
</gene>
<reference evidence="5" key="1">
    <citation type="submission" date="2015-05" db="EMBL/GenBank/DDBJ databases">
        <authorList>
            <person name="Rodrigo-Torres Lidia"/>
            <person name="Arahal R.David."/>
        </authorList>
    </citation>
    <scope>NUCLEOTIDE SEQUENCE [LARGE SCALE GENOMIC DNA]</scope>
    <source>
        <strain evidence="5">CECT 7321</strain>
    </source>
</reference>
<accession>A0A0H5D6U9</accession>
<dbReference type="Gene3D" id="3.40.50.360">
    <property type="match status" value="1"/>
</dbReference>
<dbReference type="PANTHER" id="PTHR10204:SF34">
    <property type="entry name" value="NAD(P)H DEHYDROGENASE [QUINONE] 1 ISOFORM 1"/>
    <property type="match status" value="1"/>
</dbReference>
<dbReference type="InterPro" id="IPR003680">
    <property type="entry name" value="Flavodoxin_fold"/>
</dbReference>
<keyword evidence="5" id="KW-1185">Reference proteome</keyword>
<dbReference type="Pfam" id="PF02525">
    <property type="entry name" value="Flavodoxin_2"/>
    <property type="match status" value="1"/>
</dbReference>
<comment type="similarity">
    <text evidence="1">Belongs to the NAD(P)H dehydrogenase (quinone) family.</text>
</comment>
<dbReference type="InterPro" id="IPR029039">
    <property type="entry name" value="Flavoprotein-like_sf"/>
</dbReference>
<evidence type="ECO:0000313" key="5">
    <source>
        <dbReference type="Proteomes" id="UP000043764"/>
    </source>
</evidence>
<dbReference type="RefSeq" id="WP_050674344.1">
    <property type="nucleotide sequence ID" value="NZ_CVRL01000045.1"/>
</dbReference>
<sequence length="200" mass="22043">MSTKSPRKIIILNGHPAPSSLSKSLCDAYRTAAEAQGHEVRYHDLSQMQFDMDYGQTGYKNPKPLEPDLARFLDDLEWSEHVVMATPMWWGAVPAKLKGVFDRALLPGRTFDTRNINFLGLPAPMLTGKTARVLLTSDTPAIWLRLIYGNAIKRFISSQVLGFVGIKPTRFTSFAPATDAAPAKVESWLRQVAGLGAKAA</sequence>
<dbReference type="AlphaFoldDB" id="A0A0H5D6U9"/>
<dbReference type="GO" id="GO:0003955">
    <property type="term" value="F:NAD(P)H dehydrogenase (quinone) activity"/>
    <property type="evidence" value="ECO:0007669"/>
    <property type="project" value="TreeGrafter"/>
</dbReference>
<name>A0A0H5D6U9_9RHOB</name>
<dbReference type="STRING" id="481446.NIT7645_03014"/>
<evidence type="ECO:0000259" key="3">
    <source>
        <dbReference type="Pfam" id="PF02525"/>
    </source>
</evidence>
<dbReference type="SUPFAM" id="SSF52218">
    <property type="entry name" value="Flavoproteins"/>
    <property type="match status" value="1"/>
</dbReference>
<organism evidence="4 5">
    <name type="scientific">Phaeobacter italicus</name>
    <dbReference type="NCBI Taxonomy" id="481446"/>
    <lineage>
        <taxon>Bacteria</taxon>
        <taxon>Pseudomonadati</taxon>
        <taxon>Pseudomonadota</taxon>
        <taxon>Alphaproteobacteria</taxon>
        <taxon>Rhodobacterales</taxon>
        <taxon>Roseobacteraceae</taxon>
        <taxon>Phaeobacter</taxon>
    </lineage>
</organism>
<dbReference type="Proteomes" id="UP000043764">
    <property type="component" value="Unassembled WGS sequence"/>
</dbReference>
<dbReference type="GO" id="GO:0005829">
    <property type="term" value="C:cytosol"/>
    <property type="evidence" value="ECO:0007669"/>
    <property type="project" value="TreeGrafter"/>
</dbReference>
<protein>
    <submittedName>
        <fullName evidence="4">Azoreductase</fullName>
    </submittedName>
</protein>
<dbReference type="PANTHER" id="PTHR10204">
    <property type="entry name" value="NAD P H OXIDOREDUCTASE-RELATED"/>
    <property type="match status" value="1"/>
</dbReference>
<dbReference type="EMBL" id="CVRL01000045">
    <property type="protein sequence ID" value="CRL12811.1"/>
    <property type="molecule type" value="Genomic_DNA"/>
</dbReference>